<keyword evidence="1" id="KW-0812">Transmembrane</keyword>
<dbReference type="InterPro" id="IPR022742">
    <property type="entry name" value="Hydrolase_4"/>
</dbReference>
<protein>
    <recommendedName>
        <fullName evidence="2">Serine aminopeptidase S33 domain-containing protein</fullName>
    </recommendedName>
</protein>
<evidence type="ECO:0000259" key="2">
    <source>
        <dbReference type="Pfam" id="PF12146"/>
    </source>
</evidence>
<feature type="domain" description="Serine aminopeptidase S33" evidence="2">
    <location>
        <begin position="114"/>
        <end position="237"/>
    </location>
</feature>
<gene>
    <name evidence="3" type="ORF">CITRO92_0274</name>
</gene>
<name>A0AAW9M2Y5_CITAM</name>
<evidence type="ECO:0000313" key="4">
    <source>
        <dbReference type="Proteomes" id="UP000245995"/>
    </source>
</evidence>
<dbReference type="InterPro" id="IPR051044">
    <property type="entry name" value="MAG_DAG_Lipase"/>
</dbReference>
<organism evidence="3 4">
    <name type="scientific">Citrobacter amalonaticus</name>
    <dbReference type="NCBI Taxonomy" id="35703"/>
    <lineage>
        <taxon>Bacteria</taxon>
        <taxon>Pseudomonadati</taxon>
        <taxon>Pseudomonadota</taxon>
        <taxon>Gammaproteobacteria</taxon>
        <taxon>Enterobacterales</taxon>
        <taxon>Enterobacteriaceae</taxon>
        <taxon>Citrobacter</taxon>
    </lineage>
</organism>
<reference evidence="3 4" key="1">
    <citation type="submission" date="2016-04" db="EMBL/GenBank/DDBJ databases">
        <authorList>
            <person name="Regsiter A."/>
            <person name="William W."/>
        </authorList>
    </citation>
    <scope>NUCLEOTIDE SEQUENCE [LARGE SCALE GENOMIC DNA]</scope>
    <source>
        <strain evidence="3 4">92</strain>
    </source>
</reference>
<dbReference type="Pfam" id="PF12146">
    <property type="entry name" value="Hydrolase_4"/>
    <property type="match status" value="1"/>
</dbReference>
<evidence type="ECO:0000256" key="1">
    <source>
        <dbReference type="SAM" id="Phobius"/>
    </source>
</evidence>
<dbReference type="RefSeq" id="WP_109739466.1">
    <property type="nucleotide sequence ID" value="NZ_CABVLR010000024.1"/>
</dbReference>
<dbReference type="InterPro" id="IPR029058">
    <property type="entry name" value="AB_hydrolase_fold"/>
</dbReference>
<accession>A0AAW9M2Y5</accession>
<dbReference type="PANTHER" id="PTHR11614">
    <property type="entry name" value="PHOSPHOLIPASE-RELATED"/>
    <property type="match status" value="1"/>
</dbReference>
<feature type="transmembrane region" description="Helical" evidence="1">
    <location>
        <begin position="7"/>
        <end position="27"/>
    </location>
</feature>
<sequence>MIGKISLRIILVIVLLLASTLVWRMFWAHNNADLKPWHTFTTKELNKVELDHSDWDDYINSENKIFLDIERNVTSKIKRNDINILNRYDRESPVYPGRFFTDWNRSYIMRPQADVKGAVVLLHGLTDSPYSLRHIAELYQQSGYVAVSIRLPGHGTVPGALTAVKWQDWLAATRLAVREATELSGKNTPLHIVGFSNGGALAIKYTLDALDNEEFRMPQQVVLISPMIGITRLARFANFAGWPAIFPAFSQAAWLDITPEFNPFKYNSFPINGARQAHLLTINLRNQIIKMSKQKKWNTLPPILTFQSVIDSTVSTKAVVDILYQNLPDNRSELVLFDINRAINFRSLFRNTADTMLSKILPQNEKNYIATVIRNVTPNTMNMQEVSINANTTTEKIKEINLAYPADVFSLSHIALPFPVTDSLYGSSPEQPEKYGVSFGKFNLRGERSVLLTGFDSFMRISSNPFFPYVKEKINNIIE</sequence>
<proteinExistence type="predicted"/>
<dbReference type="AlphaFoldDB" id="A0AAW9M2Y5"/>
<evidence type="ECO:0000313" key="3">
    <source>
        <dbReference type="EMBL" id="SAY72659.1"/>
    </source>
</evidence>
<dbReference type="SUPFAM" id="SSF53474">
    <property type="entry name" value="alpha/beta-Hydrolases"/>
    <property type="match status" value="1"/>
</dbReference>
<dbReference type="EMBL" id="LT556085">
    <property type="protein sequence ID" value="SAY72659.1"/>
    <property type="molecule type" value="Genomic_DNA"/>
</dbReference>
<keyword evidence="1" id="KW-0472">Membrane</keyword>
<keyword evidence="1" id="KW-1133">Transmembrane helix</keyword>
<dbReference type="Gene3D" id="3.40.50.1820">
    <property type="entry name" value="alpha/beta hydrolase"/>
    <property type="match status" value="1"/>
</dbReference>
<dbReference type="Proteomes" id="UP000245995">
    <property type="component" value="Chromosome CITRO92"/>
</dbReference>